<organism evidence="8 9">
    <name type="scientific">Clytia hemisphaerica</name>
    <dbReference type="NCBI Taxonomy" id="252671"/>
    <lineage>
        <taxon>Eukaryota</taxon>
        <taxon>Metazoa</taxon>
        <taxon>Cnidaria</taxon>
        <taxon>Hydrozoa</taxon>
        <taxon>Hydroidolina</taxon>
        <taxon>Leptothecata</taxon>
        <taxon>Obeliida</taxon>
        <taxon>Clytiidae</taxon>
        <taxon>Clytia</taxon>
    </lineage>
</organism>
<evidence type="ECO:0000256" key="1">
    <source>
        <dbReference type="ARBA" id="ARBA00022670"/>
    </source>
</evidence>
<sequence>MDWTLWIYLILMLFIIKDASTRIVKSTPTPNKPLITSISPSTTVKSSPKNSCGVPKIPYVRIIGGANATKGSWPWQVGLVYKGILYCGGTIINPTTILTAAHCVEYMAPESISIKVGAHDLTDPSNEQLFNITTYKMHEGYDPKDYPNDIAIVKLKGAIKFGTYVQPVCLPRAKHTIPVGATCYTTGWGYTTPAEDQRPQTLQQLKVNIINNTECQRKNGVFATVTKDMVCAVKYDHTDASTNRLICGGDSGGPLVCLDKHQRWKLHGVVNWAAPICDSQYSYSVFARMTHHRHWIDQNI</sequence>
<dbReference type="GO" id="GO:0006508">
    <property type="term" value="P:proteolysis"/>
    <property type="evidence" value="ECO:0007669"/>
    <property type="project" value="UniProtKB-KW"/>
</dbReference>
<keyword evidence="5" id="KW-1015">Disulfide bond</keyword>
<evidence type="ECO:0000313" key="8">
    <source>
        <dbReference type="EnsemblMetazoa" id="CLYHEMP019374.1"/>
    </source>
</evidence>
<accession>A0A7M5X8U7</accession>
<dbReference type="Gene3D" id="2.40.10.10">
    <property type="entry name" value="Trypsin-like serine proteases"/>
    <property type="match status" value="1"/>
</dbReference>
<keyword evidence="2 6" id="KW-0732">Signal</keyword>
<dbReference type="PROSITE" id="PS50240">
    <property type="entry name" value="TRYPSIN_DOM"/>
    <property type="match status" value="1"/>
</dbReference>
<evidence type="ECO:0000313" key="9">
    <source>
        <dbReference type="Proteomes" id="UP000594262"/>
    </source>
</evidence>
<reference evidence="8" key="1">
    <citation type="submission" date="2021-01" db="UniProtKB">
        <authorList>
            <consortium name="EnsemblMetazoa"/>
        </authorList>
    </citation>
    <scope>IDENTIFICATION</scope>
</reference>
<dbReference type="InterPro" id="IPR043504">
    <property type="entry name" value="Peptidase_S1_PA_chymotrypsin"/>
</dbReference>
<dbReference type="PANTHER" id="PTHR24252:SF7">
    <property type="entry name" value="HYALIN"/>
    <property type="match status" value="1"/>
</dbReference>
<dbReference type="InterPro" id="IPR018114">
    <property type="entry name" value="TRYPSIN_HIS"/>
</dbReference>
<evidence type="ECO:0000256" key="2">
    <source>
        <dbReference type="ARBA" id="ARBA00022729"/>
    </source>
</evidence>
<keyword evidence="9" id="KW-1185">Reference proteome</keyword>
<keyword evidence="4" id="KW-0720">Serine protease</keyword>
<dbReference type="OrthoDB" id="6339452at2759"/>
<keyword evidence="1" id="KW-0645">Protease</keyword>
<feature type="domain" description="Peptidase S1" evidence="7">
    <location>
        <begin position="62"/>
        <end position="300"/>
    </location>
</feature>
<name>A0A7M5X8U7_9CNID</name>
<dbReference type="CDD" id="cd00190">
    <property type="entry name" value="Tryp_SPc"/>
    <property type="match status" value="1"/>
</dbReference>
<evidence type="ECO:0000256" key="3">
    <source>
        <dbReference type="ARBA" id="ARBA00022801"/>
    </source>
</evidence>
<dbReference type="Pfam" id="PF00089">
    <property type="entry name" value="Trypsin"/>
    <property type="match status" value="1"/>
</dbReference>
<dbReference type="AlphaFoldDB" id="A0A7M5X8U7"/>
<dbReference type="Proteomes" id="UP000594262">
    <property type="component" value="Unplaced"/>
</dbReference>
<evidence type="ECO:0000256" key="4">
    <source>
        <dbReference type="ARBA" id="ARBA00022825"/>
    </source>
</evidence>
<dbReference type="PROSITE" id="PS00134">
    <property type="entry name" value="TRYPSIN_HIS"/>
    <property type="match status" value="1"/>
</dbReference>
<dbReference type="InterPro" id="IPR001314">
    <property type="entry name" value="Peptidase_S1A"/>
</dbReference>
<dbReference type="SMART" id="SM00020">
    <property type="entry name" value="Tryp_SPc"/>
    <property type="match status" value="1"/>
</dbReference>
<dbReference type="InterPro" id="IPR009003">
    <property type="entry name" value="Peptidase_S1_PA"/>
</dbReference>
<keyword evidence="3" id="KW-0378">Hydrolase</keyword>
<dbReference type="GO" id="GO:0004252">
    <property type="term" value="F:serine-type endopeptidase activity"/>
    <property type="evidence" value="ECO:0007669"/>
    <property type="project" value="InterPro"/>
</dbReference>
<evidence type="ECO:0000256" key="6">
    <source>
        <dbReference type="SAM" id="SignalP"/>
    </source>
</evidence>
<dbReference type="SUPFAM" id="SSF50494">
    <property type="entry name" value="Trypsin-like serine proteases"/>
    <property type="match status" value="1"/>
</dbReference>
<feature type="signal peptide" evidence="6">
    <location>
        <begin position="1"/>
        <end position="21"/>
    </location>
</feature>
<dbReference type="EnsemblMetazoa" id="CLYHEMT019374.1">
    <property type="protein sequence ID" value="CLYHEMP019374.1"/>
    <property type="gene ID" value="CLYHEMG019374"/>
</dbReference>
<dbReference type="PRINTS" id="PR00722">
    <property type="entry name" value="CHYMOTRYPSIN"/>
</dbReference>
<evidence type="ECO:0000259" key="7">
    <source>
        <dbReference type="PROSITE" id="PS50240"/>
    </source>
</evidence>
<proteinExistence type="predicted"/>
<protein>
    <recommendedName>
        <fullName evidence="7">Peptidase S1 domain-containing protein</fullName>
    </recommendedName>
</protein>
<dbReference type="PANTHER" id="PTHR24252">
    <property type="entry name" value="ACROSIN-RELATED"/>
    <property type="match status" value="1"/>
</dbReference>
<feature type="chain" id="PRO_5029616302" description="Peptidase S1 domain-containing protein" evidence="6">
    <location>
        <begin position="22"/>
        <end position="300"/>
    </location>
</feature>
<evidence type="ECO:0000256" key="5">
    <source>
        <dbReference type="ARBA" id="ARBA00023157"/>
    </source>
</evidence>
<dbReference type="InterPro" id="IPR001254">
    <property type="entry name" value="Trypsin_dom"/>
</dbReference>
<dbReference type="FunFam" id="2.40.10.10:FF:000120">
    <property type="entry name" value="Putative serine protease"/>
    <property type="match status" value="1"/>
</dbReference>